<evidence type="ECO:0000256" key="1">
    <source>
        <dbReference type="SAM" id="MobiDB-lite"/>
    </source>
</evidence>
<name>W5TKC6_9NOCA</name>
<dbReference type="Gene3D" id="1.20.910.10">
    <property type="entry name" value="Heme oxygenase-like"/>
    <property type="match status" value="1"/>
</dbReference>
<dbReference type="EMBL" id="CP006850">
    <property type="protein sequence ID" value="AHH19692.1"/>
    <property type="molecule type" value="Genomic_DNA"/>
</dbReference>
<dbReference type="KEGG" id="nno:NONO_c49080"/>
<sequence length="384" mass="41890">MIARGANRAIEQRSGGYAPDMETTQAEGRVTPRRRDERALGSRNGGESRLPIPRGPLSGTVDAMLRGASVPGAADVDAADPYGDDLQLALHTCYELHYGGFESVDPGWEWNPGLLGLRSRLEGRFLSALRRDVAGGADLDAEFAALVTEPAEPRGVGGFLLEEGHWWQVCEYFAHRSIYHLKEADPYIWVVPRLRGTAKAGLVAVAFDEFGAGRGEDIHARLFADLLAGAGLDDGYLGYLDVTSAPMLAVVNMMSLFGLHRELRGALVGHFADVEIGSPPAARRMVDTLRRLDAHPACVRFYTEHVEADAVHEQVMRSDVIGDLVAREPELTASVVFGIQATELLEGRFGDAVLDCWTSGRSSLRTVRDGENPGDPRCRDEERR</sequence>
<dbReference type="SUPFAM" id="SSF48613">
    <property type="entry name" value="Heme oxygenase-like"/>
    <property type="match status" value="1"/>
</dbReference>
<gene>
    <name evidence="2" type="ORF">NONO_c49080</name>
</gene>
<evidence type="ECO:0000313" key="3">
    <source>
        <dbReference type="Proteomes" id="UP000019150"/>
    </source>
</evidence>
<feature type="region of interest" description="Disordered" evidence="1">
    <location>
        <begin position="1"/>
        <end position="57"/>
    </location>
</feature>
<evidence type="ECO:0000313" key="2">
    <source>
        <dbReference type="EMBL" id="AHH19692.1"/>
    </source>
</evidence>
<dbReference type="AlphaFoldDB" id="W5TKC6"/>
<protein>
    <recommendedName>
        <fullName evidence="4">Iron-containing redox enzyme</fullName>
    </recommendedName>
</protein>
<dbReference type="InterPro" id="IPR016084">
    <property type="entry name" value="Haem_Oase-like_multi-hlx"/>
</dbReference>
<dbReference type="STRING" id="1415166.NONO_c49080"/>
<proteinExistence type="predicted"/>
<reference evidence="2 3" key="1">
    <citation type="journal article" date="2014" name="Appl. Environ. Microbiol.">
        <title>Insights into the Microbial Degradation of Rubber and Gutta-Percha by Analysis of the Complete Genome of Nocardia nova SH22a.</title>
        <authorList>
            <person name="Luo Q."/>
            <person name="Hiessl S."/>
            <person name="Poehlein A."/>
            <person name="Daniel R."/>
            <person name="Steinbuchel A."/>
        </authorList>
    </citation>
    <scope>NUCLEOTIDE SEQUENCE [LARGE SCALE GENOMIC DNA]</scope>
    <source>
        <strain evidence="2">SH22a</strain>
    </source>
</reference>
<dbReference type="SMART" id="SM01236">
    <property type="entry name" value="Haem_oxygenase_2"/>
    <property type="match status" value="1"/>
</dbReference>
<evidence type="ECO:0008006" key="4">
    <source>
        <dbReference type="Google" id="ProtNLM"/>
    </source>
</evidence>
<dbReference type="HOGENOM" id="CLU_052813_0_0_11"/>
<dbReference type="Proteomes" id="UP000019150">
    <property type="component" value="Chromosome"/>
</dbReference>
<keyword evidence="3" id="KW-1185">Reference proteome</keyword>
<organism evidence="2 3">
    <name type="scientific">Nocardia nova SH22a</name>
    <dbReference type="NCBI Taxonomy" id="1415166"/>
    <lineage>
        <taxon>Bacteria</taxon>
        <taxon>Bacillati</taxon>
        <taxon>Actinomycetota</taxon>
        <taxon>Actinomycetes</taxon>
        <taxon>Mycobacteriales</taxon>
        <taxon>Nocardiaceae</taxon>
        <taxon>Nocardia</taxon>
    </lineage>
</organism>
<dbReference type="Pfam" id="PF14518">
    <property type="entry name" value="Haem_oxygenas_2"/>
    <property type="match status" value="1"/>
</dbReference>
<accession>W5TKC6</accession>
<dbReference type="PATRIC" id="fig|1415166.3.peg.5060"/>
<dbReference type="eggNOG" id="ENOG502Z8NQ">
    <property type="taxonomic scope" value="Bacteria"/>
</dbReference>